<dbReference type="AlphaFoldDB" id="A0A375C9F7"/>
<dbReference type="EMBL" id="OFSN01000015">
    <property type="protein sequence ID" value="SOY65778.1"/>
    <property type="molecule type" value="Genomic_DNA"/>
</dbReference>
<accession>A0A375C9F7</accession>
<sequence>MKILQSTIPQIIAVPLVDQYGRGVLRRPFRFAVARRVPAGQRRGQRGGRGAACRPPNRRVAGVPEWSAAAG</sequence>
<comment type="caution">
    <text evidence="2">The sequence shown here is derived from an EMBL/GenBank/DDBJ whole genome shotgun (WGS) entry which is preliminary data.</text>
</comment>
<proteinExistence type="predicted"/>
<organism evidence="2">
    <name type="scientific">Cupriavidus taiwanensis</name>
    <dbReference type="NCBI Taxonomy" id="164546"/>
    <lineage>
        <taxon>Bacteria</taxon>
        <taxon>Pseudomonadati</taxon>
        <taxon>Pseudomonadota</taxon>
        <taxon>Betaproteobacteria</taxon>
        <taxon>Burkholderiales</taxon>
        <taxon>Burkholderiaceae</taxon>
        <taxon>Cupriavidus</taxon>
    </lineage>
</organism>
<dbReference type="Proteomes" id="UP000257016">
    <property type="component" value="Unassembled WGS sequence"/>
</dbReference>
<name>A0A375C9F7_9BURK</name>
<evidence type="ECO:0000256" key="1">
    <source>
        <dbReference type="SAM" id="MobiDB-lite"/>
    </source>
</evidence>
<reference evidence="2" key="1">
    <citation type="submission" date="2018-01" db="EMBL/GenBank/DDBJ databases">
        <authorList>
            <person name="Clerissi C."/>
        </authorList>
    </citation>
    <scope>NUCLEOTIDE SEQUENCE</scope>
    <source>
        <strain evidence="2">Cupriavidus taiwanensis LMG 19430</strain>
    </source>
</reference>
<feature type="region of interest" description="Disordered" evidence="1">
    <location>
        <begin position="39"/>
        <end position="71"/>
    </location>
</feature>
<protein>
    <submittedName>
        <fullName evidence="2">PE-PGRS family protein</fullName>
    </submittedName>
</protein>
<evidence type="ECO:0000313" key="2">
    <source>
        <dbReference type="EMBL" id="SOY65778.1"/>
    </source>
</evidence>
<gene>
    <name evidence="2" type="ORF">CBM2586_B10373</name>
</gene>